<gene>
    <name evidence="1" type="ORF">HMPREF0647_03655</name>
</gene>
<accession>A0A096ADM1</accession>
<dbReference type="Proteomes" id="UP000029525">
    <property type="component" value="Unassembled WGS sequence"/>
</dbReference>
<evidence type="ECO:0008006" key="3">
    <source>
        <dbReference type="Google" id="ProtNLM"/>
    </source>
</evidence>
<dbReference type="SUPFAM" id="SSF48452">
    <property type="entry name" value="TPR-like"/>
    <property type="match status" value="1"/>
</dbReference>
<dbReference type="EMBL" id="JRNQ01000018">
    <property type="protein sequence ID" value="KGF45208.1"/>
    <property type="molecule type" value="Genomic_DNA"/>
</dbReference>
<sequence length="387" mass="45274">MLVSIASFGQKKQIQTAEEQLKKGKELVKVEKAMELLLKDSANRTNSKIWLLLCEALIKQYDQGNEKLYLKQKYDTTAFFNITRKLYHTMSSFDSVDVRNNPSRKPKYREKHAKLLNSIRPNLFNGGVFFIHAQDFKQAYSFFDDFILLDNLPLFTGYHYKNSDPLIPHAAYWAMYCGYKIQDATLILKHKEWAEKDSSMLNFVKQYEAEAYLLQEDTIKYVHALKDGFSQYPNFGYFFPRLIEYYDKIGANDSALIVADSALKVDSTNVLFRFAKSTALLNLGKYNQSIAICKQLIKEREDFADAYYNIGVAYFNQAIELDKNWQRSSVKRNSIVAYYEKALPYIEKYKELMPDSKEKWLAPLYTIYLNLNMGKEFDIIDRIRNGR</sequence>
<evidence type="ECO:0000313" key="1">
    <source>
        <dbReference type="EMBL" id="KGF45208.1"/>
    </source>
</evidence>
<dbReference type="AlphaFoldDB" id="A0A096ADM1"/>
<evidence type="ECO:0000313" key="2">
    <source>
        <dbReference type="Proteomes" id="UP000029525"/>
    </source>
</evidence>
<dbReference type="RefSeq" id="WP_036866425.1">
    <property type="nucleotide sequence ID" value="NZ_JRNQ01000018.1"/>
</dbReference>
<proteinExistence type="predicted"/>
<comment type="caution">
    <text evidence="1">The sequence shown here is derived from an EMBL/GenBank/DDBJ whole genome shotgun (WGS) entry which is preliminary data.</text>
</comment>
<dbReference type="OrthoDB" id="1099385at2"/>
<dbReference type="Gene3D" id="1.25.40.10">
    <property type="entry name" value="Tetratricopeptide repeat domain"/>
    <property type="match status" value="1"/>
</dbReference>
<name>A0A096ADM1_9BACT</name>
<dbReference type="InterPro" id="IPR011990">
    <property type="entry name" value="TPR-like_helical_dom_sf"/>
</dbReference>
<protein>
    <recommendedName>
        <fullName evidence="3">Tetratricopeptide repeat protein</fullName>
    </recommendedName>
</protein>
<organism evidence="1 2">
    <name type="scientific">Prevotella bivia DNF00320</name>
    <dbReference type="NCBI Taxonomy" id="1401068"/>
    <lineage>
        <taxon>Bacteria</taxon>
        <taxon>Pseudomonadati</taxon>
        <taxon>Bacteroidota</taxon>
        <taxon>Bacteroidia</taxon>
        <taxon>Bacteroidales</taxon>
        <taxon>Prevotellaceae</taxon>
        <taxon>Prevotella</taxon>
    </lineage>
</organism>
<reference evidence="1 2" key="1">
    <citation type="submission" date="2014-07" db="EMBL/GenBank/DDBJ databases">
        <authorList>
            <person name="McCorrison J."/>
            <person name="Sanka R."/>
            <person name="Torralba M."/>
            <person name="Gillis M."/>
            <person name="Haft D.H."/>
            <person name="Methe B."/>
            <person name="Sutton G."/>
            <person name="Nelson K.E."/>
        </authorList>
    </citation>
    <scope>NUCLEOTIDE SEQUENCE [LARGE SCALE GENOMIC DNA]</scope>
    <source>
        <strain evidence="1 2">DNF00320</strain>
    </source>
</reference>